<dbReference type="AlphaFoldDB" id="A0A8B7QV45"/>
<sequence>MSCPARIPCANEPDPSPCPGPHLAPAPEAAVLGRENAVGRHYPPKGPEAGGARVSAPRGRTPATRRPLVQSIDTAPRGEGAPSFSRARQPGRSGPRPSLAFDPAPGCSAARGPCTPEGGCGCWKERPVGGRIGRRGRRRSRSGAQVAGAEFPALGLQEGAAFPVTEGQGNSFSVSQRQDLDVLKGWGFPGRRDWLQPPYAGPSTQPTEPSMIPVPLLLIRPPDQVKGTED</sequence>
<dbReference type="OrthoDB" id="9815659at2759"/>
<evidence type="ECO:0000256" key="1">
    <source>
        <dbReference type="SAM" id="MobiDB-lite"/>
    </source>
</evidence>
<protein>
    <submittedName>
        <fullName evidence="3">Uncharacterized protein LOC109379744</fullName>
    </submittedName>
</protein>
<dbReference type="RefSeq" id="XP_019492152.1">
    <property type="nucleotide sequence ID" value="XM_019636607.1"/>
</dbReference>
<name>A0A8B7QV45_HIPAR</name>
<feature type="compositionally biased region" description="Low complexity" evidence="1">
    <location>
        <begin position="56"/>
        <end position="67"/>
    </location>
</feature>
<gene>
    <name evidence="3" type="primary">LOC109379744</name>
</gene>
<keyword evidence="2" id="KW-1185">Reference proteome</keyword>
<proteinExistence type="predicted"/>
<dbReference type="KEGG" id="hai:109379744"/>
<dbReference type="Proteomes" id="UP000694851">
    <property type="component" value="Unplaced"/>
</dbReference>
<feature type="region of interest" description="Disordered" evidence="1">
    <location>
        <begin position="194"/>
        <end position="215"/>
    </location>
</feature>
<organism evidence="2 3">
    <name type="scientific">Hipposideros armiger</name>
    <name type="common">Great Himalayan leaf-nosed bat</name>
    <dbReference type="NCBI Taxonomy" id="186990"/>
    <lineage>
        <taxon>Eukaryota</taxon>
        <taxon>Metazoa</taxon>
        <taxon>Chordata</taxon>
        <taxon>Craniata</taxon>
        <taxon>Vertebrata</taxon>
        <taxon>Euteleostomi</taxon>
        <taxon>Mammalia</taxon>
        <taxon>Eutheria</taxon>
        <taxon>Laurasiatheria</taxon>
        <taxon>Chiroptera</taxon>
        <taxon>Yinpterochiroptera</taxon>
        <taxon>Rhinolophoidea</taxon>
        <taxon>Hipposideridae</taxon>
        <taxon>Hipposideros</taxon>
    </lineage>
</organism>
<feature type="compositionally biased region" description="Pro residues" evidence="1">
    <location>
        <begin position="14"/>
        <end position="24"/>
    </location>
</feature>
<dbReference type="GeneID" id="109379744"/>
<feature type="compositionally biased region" description="Basic residues" evidence="1">
    <location>
        <begin position="132"/>
        <end position="141"/>
    </location>
</feature>
<feature type="region of interest" description="Disordered" evidence="1">
    <location>
        <begin position="1"/>
        <end position="146"/>
    </location>
</feature>
<accession>A0A8B7QV45</accession>
<evidence type="ECO:0000313" key="3">
    <source>
        <dbReference type="RefSeq" id="XP_019492152.1"/>
    </source>
</evidence>
<reference evidence="3" key="1">
    <citation type="submission" date="2025-08" db="UniProtKB">
        <authorList>
            <consortium name="RefSeq"/>
        </authorList>
    </citation>
    <scope>IDENTIFICATION</scope>
    <source>
        <tissue evidence="3">Muscle</tissue>
    </source>
</reference>
<evidence type="ECO:0000313" key="2">
    <source>
        <dbReference type="Proteomes" id="UP000694851"/>
    </source>
</evidence>